<feature type="transmembrane region" description="Helical" evidence="1">
    <location>
        <begin position="136"/>
        <end position="155"/>
    </location>
</feature>
<accession>A0ABS5K861</accession>
<feature type="transmembrane region" description="Helical" evidence="1">
    <location>
        <begin position="75"/>
        <end position="93"/>
    </location>
</feature>
<reference evidence="2 3" key="1">
    <citation type="journal article" date="2014" name="Int. J. Syst. Evol. Microbiol.">
        <title>Carboxylicivirga gen. nov. in the family Marinilabiliaceae with two novel species, Carboxylicivirga mesophila sp. nov. and Carboxylicivirga taeanensis sp. nov., and reclassification of Cytophaga fermentans as Saccharicrinis fermentans gen. nov., comb. nov.</title>
        <authorList>
            <person name="Yang S.H."/>
            <person name="Seo H.S."/>
            <person name="Woo J.H."/>
            <person name="Oh H.M."/>
            <person name="Jang H."/>
            <person name="Lee J.H."/>
            <person name="Kim S.J."/>
            <person name="Kwon K.K."/>
        </authorList>
    </citation>
    <scope>NUCLEOTIDE SEQUENCE [LARGE SCALE GENOMIC DNA]</scope>
    <source>
        <strain evidence="2 3">JCM 18290</strain>
    </source>
</reference>
<proteinExistence type="predicted"/>
<protein>
    <submittedName>
        <fullName evidence="2">Uncharacterized protein</fullName>
    </submittedName>
</protein>
<sequence>MDDLSIKRGYLSGILITIGLLLIGYFLSPVLSTLGIVQLVWPQNLYFILLVGAIGLAVGIISDSAKVKFVGGKEVLLPVGIAVAIFGIVILIRPDGLEISLINRLLTVPAMLLAVFAFFAGGVFLGVNSRQFKAKWSAFALVIATLVFVFSTVVGQHDYYNLSMRIGADRALFEAEAETGQFYRLPFAVKLLGNEGGEESVVSESGEIKVRFFDTVSEYTDVVMGTDDVHNLKGWVVKRINTPVISEDSAELIDLSLVFDRWVELKYISLGLLLLCLGLKIKF</sequence>
<keyword evidence="1" id="KW-0472">Membrane</keyword>
<keyword evidence="1" id="KW-1133">Transmembrane helix</keyword>
<keyword evidence="3" id="KW-1185">Reference proteome</keyword>
<comment type="caution">
    <text evidence="2">The sequence shown here is derived from an EMBL/GenBank/DDBJ whole genome shotgun (WGS) entry which is preliminary data.</text>
</comment>
<dbReference type="RefSeq" id="WP_212227040.1">
    <property type="nucleotide sequence ID" value="NZ_JAGUCN010000006.1"/>
</dbReference>
<feature type="transmembrane region" description="Helical" evidence="1">
    <location>
        <begin position="12"/>
        <end position="39"/>
    </location>
</feature>
<dbReference type="EMBL" id="JAGUCN010000006">
    <property type="protein sequence ID" value="MBS2211092.1"/>
    <property type="molecule type" value="Genomic_DNA"/>
</dbReference>
<evidence type="ECO:0000256" key="1">
    <source>
        <dbReference type="SAM" id="Phobius"/>
    </source>
</evidence>
<feature type="transmembrane region" description="Helical" evidence="1">
    <location>
        <begin position="45"/>
        <end position="63"/>
    </location>
</feature>
<dbReference type="Proteomes" id="UP000721861">
    <property type="component" value="Unassembled WGS sequence"/>
</dbReference>
<keyword evidence="1" id="KW-0812">Transmembrane</keyword>
<evidence type="ECO:0000313" key="2">
    <source>
        <dbReference type="EMBL" id="MBS2211092.1"/>
    </source>
</evidence>
<feature type="transmembrane region" description="Helical" evidence="1">
    <location>
        <begin position="105"/>
        <end position="127"/>
    </location>
</feature>
<organism evidence="2 3">
    <name type="scientific">Carboxylicivirga mesophila</name>
    <dbReference type="NCBI Taxonomy" id="1166478"/>
    <lineage>
        <taxon>Bacteria</taxon>
        <taxon>Pseudomonadati</taxon>
        <taxon>Bacteroidota</taxon>
        <taxon>Bacteroidia</taxon>
        <taxon>Marinilabiliales</taxon>
        <taxon>Marinilabiliaceae</taxon>
        <taxon>Carboxylicivirga</taxon>
    </lineage>
</organism>
<name>A0ABS5K861_9BACT</name>
<evidence type="ECO:0000313" key="3">
    <source>
        <dbReference type="Proteomes" id="UP000721861"/>
    </source>
</evidence>
<gene>
    <name evidence="2" type="ORF">KEM09_06755</name>
</gene>